<dbReference type="PANTHER" id="PTHR35333">
    <property type="entry name" value="BETA-LACTAMASE"/>
    <property type="match status" value="1"/>
</dbReference>
<dbReference type="PATRIC" id="fig|953739.5.peg.3740"/>
<dbReference type="InterPro" id="IPR012338">
    <property type="entry name" value="Beta-lactam/transpept-like"/>
</dbReference>
<dbReference type="STRING" id="953739.SVEN_1630"/>
<sequence length="351" mass="37708">MVTRPHLRTWALLGTLLGTATAWPAEAHSAPALCTSTREPTLAGRLSEDITTALKARDGQVSLALHDPARGLRCRLGDAQLYDSASIAKVLIMQAVLGRAEELGRAPTAMESRRMKAMITRSDNTAASDLWQGLSRARLNRVLREAGARDTVLGHDRYWGLTRTSARDQLALLAAVSRRPQAMDLMGQVVRDQAWGVTAGAPRTVKVHLKNGWLPRATHAWRVHSIGIARPAPDAPPVDYRIALLSHDNPTMRYGVRTLEGVALAVHRRLSGAAAARGFTPPEKISEIPDGSAPTEPAGPSLPPLPAPGAGEDRPGPPAQEPATPPGAVPPSRTARARRRAPRRPRSRPSE</sequence>
<dbReference type="HOGENOM" id="CLU_050510_3_0_11"/>
<organism evidence="4 5">
    <name type="scientific">Streptomyces venezuelae (strain ATCC 10712 / CBS 650.69 / DSM 40230 / JCM 4526 / NBRC 13096 / PD 04745)</name>
    <dbReference type="NCBI Taxonomy" id="953739"/>
    <lineage>
        <taxon>Bacteria</taxon>
        <taxon>Bacillati</taxon>
        <taxon>Actinomycetota</taxon>
        <taxon>Actinomycetes</taxon>
        <taxon>Kitasatosporales</taxon>
        <taxon>Streptomycetaceae</taxon>
        <taxon>Streptomyces</taxon>
    </lineage>
</organism>
<proteinExistence type="predicted"/>
<dbReference type="GO" id="GO:0046677">
    <property type="term" value="P:response to antibiotic"/>
    <property type="evidence" value="ECO:0007669"/>
    <property type="project" value="InterPro"/>
</dbReference>
<dbReference type="Gene3D" id="3.40.710.10">
    <property type="entry name" value="DD-peptidase/beta-lactamase superfamily"/>
    <property type="match status" value="1"/>
</dbReference>
<evidence type="ECO:0000313" key="4">
    <source>
        <dbReference type="EMBL" id="CCA54917.1"/>
    </source>
</evidence>
<dbReference type="EMBL" id="FR845719">
    <property type="protein sequence ID" value="CCA54917.1"/>
    <property type="molecule type" value="Genomic_DNA"/>
</dbReference>
<feature type="compositionally biased region" description="Basic residues" evidence="1">
    <location>
        <begin position="335"/>
        <end position="351"/>
    </location>
</feature>
<keyword evidence="2" id="KW-0732">Signal</keyword>
<dbReference type="GO" id="GO:0030655">
    <property type="term" value="P:beta-lactam antibiotic catabolic process"/>
    <property type="evidence" value="ECO:0007669"/>
    <property type="project" value="InterPro"/>
</dbReference>
<feature type="compositionally biased region" description="Pro residues" evidence="1">
    <location>
        <begin position="316"/>
        <end position="329"/>
    </location>
</feature>
<dbReference type="InterPro" id="IPR000871">
    <property type="entry name" value="Beta-lactam_class-A"/>
</dbReference>
<evidence type="ECO:0000259" key="3">
    <source>
        <dbReference type="Pfam" id="PF13354"/>
    </source>
</evidence>
<keyword evidence="5" id="KW-1185">Reference proteome</keyword>
<dbReference type="KEGG" id="sve:SVEN_1630"/>
<evidence type="ECO:0000256" key="2">
    <source>
        <dbReference type="SAM" id="SignalP"/>
    </source>
</evidence>
<gene>
    <name evidence="4" type="ordered locus">SVEN_1630</name>
</gene>
<dbReference type="Proteomes" id="UP000006854">
    <property type="component" value="Chromosome"/>
</dbReference>
<feature type="signal peptide" evidence="2">
    <location>
        <begin position="1"/>
        <end position="27"/>
    </location>
</feature>
<dbReference type="GO" id="GO:0008800">
    <property type="term" value="F:beta-lactamase activity"/>
    <property type="evidence" value="ECO:0007669"/>
    <property type="project" value="InterPro"/>
</dbReference>
<evidence type="ECO:0000313" key="5">
    <source>
        <dbReference type="Proteomes" id="UP000006854"/>
    </source>
</evidence>
<dbReference type="OrthoDB" id="5243140at2"/>
<feature type="domain" description="Beta-lactamase class A catalytic" evidence="3">
    <location>
        <begin position="115"/>
        <end position="219"/>
    </location>
</feature>
<protein>
    <submittedName>
        <fullName evidence="4">Putative secreted protein</fullName>
    </submittedName>
</protein>
<reference evidence="4 5" key="1">
    <citation type="journal article" date="2011" name="BMC Genomics">
        <title>Genome-wide analysis of the role of GlnR in Streptomyces venezuelae provides new insights into global nitrogen regulation in actinomycetes.</title>
        <authorList>
            <person name="Pullan S.T."/>
            <person name="Bibb M.J."/>
            <person name="Merrick M."/>
        </authorList>
    </citation>
    <scope>NUCLEOTIDE SEQUENCE [LARGE SCALE GENOMIC DNA]</scope>
    <source>
        <strain evidence="4">ATCC 10712</strain>
    </source>
</reference>
<dbReference type="AlphaFoldDB" id="F2RGV6"/>
<accession>F2RGV6</accession>
<feature type="region of interest" description="Disordered" evidence="1">
    <location>
        <begin position="274"/>
        <end position="351"/>
    </location>
</feature>
<dbReference type="InterPro" id="IPR045155">
    <property type="entry name" value="Beta-lactam_cat"/>
</dbReference>
<feature type="chain" id="PRO_5003285225" evidence="2">
    <location>
        <begin position="28"/>
        <end position="351"/>
    </location>
</feature>
<dbReference type="Pfam" id="PF13354">
    <property type="entry name" value="Beta-lactamase2"/>
    <property type="match status" value="1"/>
</dbReference>
<dbReference type="PANTHER" id="PTHR35333:SF3">
    <property type="entry name" value="BETA-LACTAMASE-TYPE TRANSPEPTIDASE FOLD CONTAINING PROTEIN"/>
    <property type="match status" value="1"/>
</dbReference>
<dbReference type="SUPFAM" id="SSF56601">
    <property type="entry name" value="beta-lactamase/transpeptidase-like"/>
    <property type="match status" value="1"/>
</dbReference>
<dbReference type="eggNOG" id="COG2367">
    <property type="taxonomic scope" value="Bacteria"/>
</dbReference>
<evidence type="ECO:0000256" key="1">
    <source>
        <dbReference type="SAM" id="MobiDB-lite"/>
    </source>
</evidence>
<name>F2RGV6_STRVP</name>